<evidence type="ECO:0000313" key="4">
    <source>
        <dbReference type="Proteomes" id="UP000183952"/>
    </source>
</evidence>
<evidence type="ECO:0000256" key="1">
    <source>
        <dbReference type="ARBA" id="ARBA00022517"/>
    </source>
</evidence>
<keyword evidence="1 2" id="KW-0690">Ribosome biogenesis</keyword>
<proteinExistence type="inferred from homology"/>
<sequence length="117" mass="13434">MAKYRSGRINEEMRKHISSIIQTKIKDPRLSAMISVTRVDVTSDLSYAKVYVSIFANEEDESKSFDALKKSEGFIRSELGHLIKLRHIPQIIIEKDDSLAYGMHINSILKSIEHKDE</sequence>
<dbReference type="GO" id="GO:0005829">
    <property type="term" value="C:cytosol"/>
    <property type="evidence" value="ECO:0007669"/>
    <property type="project" value="TreeGrafter"/>
</dbReference>
<dbReference type="Gene3D" id="3.30.300.20">
    <property type="match status" value="1"/>
</dbReference>
<dbReference type="InterPro" id="IPR020053">
    <property type="entry name" value="Ribosome-bd_factorA_CS"/>
</dbReference>
<evidence type="ECO:0000313" key="3">
    <source>
        <dbReference type="EMBL" id="SHJ41948.1"/>
    </source>
</evidence>
<dbReference type="PANTHER" id="PTHR33515">
    <property type="entry name" value="RIBOSOME-BINDING FACTOR A, CHLOROPLASTIC-RELATED"/>
    <property type="match status" value="1"/>
</dbReference>
<dbReference type="GO" id="GO:0043024">
    <property type="term" value="F:ribosomal small subunit binding"/>
    <property type="evidence" value="ECO:0007669"/>
    <property type="project" value="TreeGrafter"/>
</dbReference>
<dbReference type="InterPro" id="IPR000238">
    <property type="entry name" value="RbfA"/>
</dbReference>
<dbReference type="HAMAP" id="MF_00003">
    <property type="entry name" value="RbfA"/>
    <property type="match status" value="1"/>
</dbReference>
<dbReference type="PANTHER" id="PTHR33515:SF1">
    <property type="entry name" value="RIBOSOME-BINDING FACTOR A, CHLOROPLASTIC-RELATED"/>
    <property type="match status" value="1"/>
</dbReference>
<evidence type="ECO:0000256" key="2">
    <source>
        <dbReference type="HAMAP-Rule" id="MF_00003"/>
    </source>
</evidence>
<dbReference type="InterPro" id="IPR023799">
    <property type="entry name" value="RbfA_dom_sf"/>
</dbReference>
<gene>
    <name evidence="2" type="primary">rbfA</name>
    <name evidence="3" type="ORF">SAMN02745248_00053</name>
</gene>
<dbReference type="EMBL" id="FRAD01000003">
    <property type="protein sequence ID" value="SHJ41948.1"/>
    <property type="molecule type" value="Genomic_DNA"/>
</dbReference>
<dbReference type="Pfam" id="PF02033">
    <property type="entry name" value="RBFA"/>
    <property type="match status" value="1"/>
</dbReference>
<dbReference type="PROSITE" id="PS01319">
    <property type="entry name" value="RBFA"/>
    <property type="match status" value="1"/>
</dbReference>
<dbReference type="OrthoDB" id="307788at2"/>
<dbReference type="InterPro" id="IPR015946">
    <property type="entry name" value="KH_dom-like_a/b"/>
</dbReference>
<organism evidence="3 4">
    <name type="scientific">Hathewaya proteolytica DSM 3090</name>
    <dbReference type="NCBI Taxonomy" id="1121331"/>
    <lineage>
        <taxon>Bacteria</taxon>
        <taxon>Bacillati</taxon>
        <taxon>Bacillota</taxon>
        <taxon>Clostridia</taxon>
        <taxon>Eubacteriales</taxon>
        <taxon>Clostridiaceae</taxon>
        <taxon>Hathewaya</taxon>
    </lineage>
</organism>
<dbReference type="STRING" id="1121331.SAMN02745248_00053"/>
<keyword evidence="4" id="KW-1185">Reference proteome</keyword>
<dbReference type="NCBIfam" id="TIGR00082">
    <property type="entry name" value="rbfA"/>
    <property type="match status" value="1"/>
</dbReference>
<accession>A0A1M6J5J3</accession>
<keyword evidence="2" id="KW-0963">Cytoplasm</keyword>
<dbReference type="AlphaFoldDB" id="A0A1M6J5J3"/>
<reference evidence="3 4" key="1">
    <citation type="submission" date="2016-11" db="EMBL/GenBank/DDBJ databases">
        <authorList>
            <person name="Jaros S."/>
            <person name="Januszkiewicz K."/>
            <person name="Wedrychowicz H."/>
        </authorList>
    </citation>
    <scope>NUCLEOTIDE SEQUENCE [LARGE SCALE GENOMIC DNA]</scope>
    <source>
        <strain evidence="3 4">DSM 3090</strain>
    </source>
</reference>
<dbReference type="Proteomes" id="UP000183952">
    <property type="component" value="Unassembled WGS sequence"/>
</dbReference>
<comment type="similarity">
    <text evidence="2">Belongs to the RbfA family.</text>
</comment>
<protein>
    <recommendedName>
        <fullName evidence="2">Ribosome-binding factor A</fullName>
    </recommendedName>
</protein>
<comment type="function">
    <text evidence="2">One of several proteins that assist in the late maturation steps of the functional core of the 30S ribosomal subunit. Associates with free 30S ribosomal subunits (but not with 30S subunits that are part of 70S ribosomes or polysomes). Required for efficient processing of 16S rRNA. May interact with the 5'-terminal helix region of 16S rRNA.</text>
</comment>
<comment type="subcellular location">
    <subcellularLocation>
        <location evidence="2">Cytoplasm</location>
    </subcellularLocation>
</comment>
<dbReference type="GO" id="GO:0030490">
    <property type="term" value="P:maturation of SSU-rRNA"/>
    <property type="evidence" value="ECO:0007669"/>
    <property type="project" value="UniProtKB-UniRule"/>
</dbReference>
<name>A0A1M6J5J3_9CLOT</name>
<comment type="subunit">
    <text evidence="2">Monomer. Binds 30S ribosomal subunits, but not 50S ribosomal subunits or 70S ribosomes.</text>
</comment>
<dbReference type="RefSeq" id="WP_072901021.1">
    <property type="nucleotide sequence ID" value="NZ_FRAD01000003.1"/>
</dbReference>
<dbReference type="SUPFAM" id="SSF89919">
    <property type="entry name" value="Ribosome-binding factor A, RbfA"/>
    <property type="match status" value="1"/>
</dbReference>